<keyword evidence="2" id="KW-0560">Oxidoreductase</keyword>
<evidence type="ECO:0000256" key="1">
    <source>
        <dbReference type="ARBA" id="ARBA00010928"/>
    </source>
</evidence>
<dbReference type="PANTHER" id="PTHR22604">
    <property type="entry name" value="OXIDOREDUCTASES"/>
    <property type="match status" value="1"/>
</dbReference>
<evidence type="ECO:0000256" key="2">
    <source>
        <dbReference type="ARBA" id="ARBA00023002"/>
    </source>
</evidence>
<reference evidence="5" key="1">
    <citation type="submission" date="2022-05" db="EMBL/GenBank/DDBJ databases">
        <title>Novel bacterial taxa in a minimal lignocellulolytic consortium and its capacity to transform plastics disclosed by genome-resolved metagenomics.</title>
        <authorList>
            <person name="Rodriguez C.A.D."/>
            <person name="Diaz-Garcia L."/>
            <person name="Herrera K."/>
            <person name="Tarazona N.A."/>
            <person name="Sproer C."/>
            <person name="Overmann J."/>
            <person name="Jimenez D.J."/>
        </authorList>
    </citation>
    <scope>NUCLEOTIDE SEQUENCE</scope>
    <source>
        <strain evidence="5">MAG5</strain>
    </source>
</reference>
<dbReference type="InterPro" id="IPR036291">
    <property type="entry name" value="NAD(P)-bd_dom_sf"/>
</dbReference>
<organism evidence="5 6">
    <name type="scientific">Candidatus Pristimantibacillus lignocellulolyticus</name>
    <dbReference type="NCBI Taxonomy" id="2994561"/>
    <lineage>
        <taxon>Bacteria</taxon>
        <taxon>Bacillati</taxon>
        <taxon>Bacillota</taxon>
        <taxon>Bacilli</taxon>
        <taxon>Bacillales</taxon>
        <taxon>Paenibacillaceae</taxon>
        <taxon>Candidatus Pristimantibacillus</taxon>
    </lineage>
</organism>
<dbReference type="AlphaFoldDB" id="A0A9J6ZH54"/>
<protein>
    <submittedName>
        <fullName evidence="5">Gfo/Idh/MocA family oxidoreductase</fullName>
    </submittedName>
</protein>
<dbReference type="GO" id="GO:0000166">
    <property type="term" value="F:nucleotide binding"/>
    <property type="evidence" value="ECO:0007669"/>
    <property type="project" value="InterPro"/>
</dbReference>
<dbReference type="KEGG" id="plig:NAG76_02020"/>
<evidence type="ECO:0000259" key="4">
    <source>
        <dbReference type="Pfam" id="PF22725"/>
    </source>
</evidence>
<accession>A0A9J6ZH54</accession>
<dbReference type="Proteomes" id="UP001056756">
    <property type="component" value="Chromosome"/>
</dbReference>
<dbReference type="Gene3D" id="3.40.50.720">
    <property type="entry name" value="NAD(P)-binding Rossmann-like Domain"/>
    <property type="match status" value="1"/>
</dbReference>
<proteinExistence type="inferred from homology"/>
<evidence type="ECO:0000313" key="6">
    <source>
        <dbReference type="Proteomes" id="UP001056756"/>
    </source>
</evidence>
<dbReference type="EMBL" id="CP097899">
    <property type="protein sequence ID" value="URN95057.1"/>
    <property type="molecule type" value="Genomic_DNA"/>
</dbReference>
<feature type="domain" description="GFO/IDH/MocA-like oxidoreductase" evidence="4">
    <location>
        <begin position="134"/>
        <end position="253"/>
    </location>
</feature>
<comment type="similarity">
    <text evidence="1">Belongs to the Gfo/Idh/MocA family.</text>
</comment>
<dbReference type="InterPro" id="IPR055170">
    <property type="entry name" value="GFO_IDH_MocA-like_dom"/>
</dbReference>
<evidence type="ECO:0000313" key="5">
    <source>
        <dbReference type="EMBL" id="URN95057.1"/>
    </source>
</evidence>
<sequence length="335" mass="36950">MSDRKLKWGVLGSAQIAVNSVIPGILQSNFNEVVAIASRNLDKAEETAVKFQIPKTYGSYEQLLQDTDIDVVYIPLPNHLHYEWTIKAIEAGKHVLCEKPLALTAEEAERMVQAAKEAGVILAEAFMYRYHPRYTQLKEIIDRGEIGEVRGIRSSFTFNNANDINNVRYRKEWGGGAIYDVGCYPITAARMLLGKEPEAVTVQAQFSSLHGDVDMMAAGLIEFEGDVSLQFDCAMWSAFRNPLEVLGSEGIIEVPSAFVTPTEESGHFYVTKSGEKNKVSVPFLNAYSLQADALAQAVLQGKPLPFDATDAVHNMKIIDACIASARGKTRVELSE</sequence>
<gene>
    <name evidence="5" type="ORF">NAG76_02020</name>
</gene>
<dbReference type="SUPFAM" id="SSF51735">
    <property type="entry name" value="NAD(P)-binding Rossmann-fold domains"/>
    <property type="match status" value="1"/>
</dbReference>
<evidence type="ECO:0000259" key="3">
    <source>
        <dbReference type="Pfam" id="PF01408"/>
    </source>
</evidence>
<dbReference type="Gene3D" id="3.30.360.10">
    <property type="entry name" value="Dihydrodipicolinate Reductase, domain 2"/>
    <property type="match status" value="1"/>
</dbReference>
<dbReference type="InterPro" id="IPR000683">
    <property type="entry name" value="Gfo/Idh/MocA-like_OxRdtase_N"/>
</dbReference>
<dbReference type="Pfam" id="PF22725">
    <property type="entry name" value="GFO_IDH_MocA_C3"/>
    <property type="match status" value="1"/>
</dbReference>
<dbReference type="Pfam" id="PF01408">
    <property type="entry name" value="GFO_IDH_MocA"/>
    <property type="match status" value="1"/>
</dbReference>
<name>A0A9J6ZH54_9BACL</name>
<dbReference type="InterPro" id="IPR050984">
    <property type="entry name" value="Gfo/Idh/MocA_domain"/>
</dbReference>
<dbReference type="GO" id="GO:0016491">
    <property type="term" value="F:oxidoreductase activity"/>
    <property type="evidence" value="ECO:0007669"/>
    <property type="project" value="UniProtKB-KW"/>
</dbReference>
<dbReference type="SUPFAM" id="SSF55347">
    <property type="entry name" value="Glyceraldehyde-3-phosphate dehydrogenase-like, C-terminal domain"/>
    <property type="match status" value="1"/>
</dbReference>
<dbReference type="PANTHER" id="PTHR22604:SF105">
    <property type="entry name" value="TRANS-1,2-DIHYDROBENZENE-1,2-DIOL DEHYDROGENASE"/>
    <property type="match status" value="1"/>
</dbReference>
<feature type="domain" description="Gfo/Idh/MocA-like oxidoreductase N-terminal" evidence="3">
    <location>
        <begin position="7"/>
        <end position="124"/>
    </location>
</feature>